<feature type="region of interest" description="Disordered" evidence="2">
    <location>
        <begin position="236"/>
        <end position="273"/>
    </location>
</feature>
<evidence type="ECO:0000313" key="5">
    <source>
        <dbReference type="WBParaSite" id="TREG1_64130.1"/>
    </source>
</evidence>
<feature type="coiled-coil region" evidence="1">
    <location>
        <begin position="11"/>
        <end position="42"/>
    </location>
</feature>
<feature type="region of interest" description="Disordered" evidence="2">
    <location>
        <begin position="794"/>
        <end position="833"/>
    </location>
</feature>
<dbReference type="InterPro" id="IPR043979">
    <property type="entry name" value="DUF5741"/>
</dbReference>
<reference evidence="4" key="1">
    <citation type="submission" date="2022-06" db="EMBL/GenBank/DDBJ databases">
        <authorList>
            <person name="Berger JAMES D."/>
            <person name="Berger JAMES D."/>
        </authorList>
    </citation>
    <scope>NUCLEOTIDE SEQUENCE [LARGE SCALE GENOMIC DNA]</scope>
</reference>
<evidence type="ECO:0000256" key="2">
    <source>
        <dbReference type="SAM" id="MobiDB-lite"/>
    </source>
</evidence>
<feature type="compositionally biased region" description="Low complexity" evidence="2">
    <location>
        <begin position="811"/>
        <end position="827"/>
    </location>
</feature>
<sequence length="1694" mass="190303">MKRLENSLLSRDKVQSELAILKEQLERSKRDQSQLQDQLDLEARSKENSVSCSNSVFPGVTALGETIQFSPLENLSPDELLDPKLLPPCQYDGKAGNLTKVSNLISSASFTGLESSDPKCEVQNELELTVSLSEDQGKTYSIVSSIEDSKVNSEYASSKTEDAVNNNQTEIIELQKELTVVRKQLRDQIQAMSELKAEYDMLTVNTHLGSVISDYVTSVTKGVSIDSQTSSIIGSVGDDLPTVSTPPRNLGSPVFPETLESSSGQDDGSKFLNTCDLTNSNNSASSHIESVTPAIITKKHDQENGRSNKKQSSAYPKLMISELLNPITVIPEEQETHEEGEEDKEDKEKSQVGVFTPEHTSSMNVSNEPQSLSRLRNLYDIVHDLKIRLDSVRFTQHSFVEMINRSLSTAGIDASIRLSPVQDKVDNHVNFNSSEVNNEEYHGKVSSHPNGVHQSIELAVDRCSLVSADSQVKEFHDESGLNQTVAELWGGCPKSPVRRHHEGEIITRLNKKFSKPLVQKAVHKIKGLSLKPKMSCVPHIKNRDKNLIGSTTFCAGDMDSSLQESMLSKGLSCNLDVGENNGDTLMTRRVGDLVAVGEITIVELEHRDIFERLACAMAKLRDAIDECSDVSSAFWDVDIKNNLSALLTTSCADASQIYSAQDQNQSFDIKASRGPKDTSNIVNSLQTHNSSQITNASDNFDDAIVTPDYDSIDFFAHNGNEIKSNQLYGSVGHDSQKGSNQSDQYCKQLERKLCDMMREHEQLAVKLKEATEKLARVQEENHNLETEYRSLHRQLSYPSSDTGDNKCETVNTTPDTNDDNNNNHNHNQLTENKSIQFESNDTDTTEHQYHDQNHELDLIRIELANKQELIQSLEFDHAYILNKLSLLDYHDNNDGDDKENNNCHSKMIITELIDATVAEIFASRTLITDLQYQINEFEKRFNDSIPKDDYHQLEEQVNSLRLELDQVYSEVECYKSKMKLISSSFEPLLCIEKSVSLNELIDGILNKFHEQENRINSMQIDKENAFSAMKDCLASSSTSTFDVQQIPDSLTKCIELISSESSNLRDLIRDLHLDRKEAINLLKQLTSDNDNNDLHSISDYVNWFIDLFNETQNQLNDMEQLYAVTKTSLSTCLNKFKKLEEDSKSMEEKLSEYCYRLKSCQLRLEEIVKTCIIPSTTVHNNVLKSLREAETSCNELKLKNLKYEQEFQCIGKIVGEALAKSVELDNLSDDIAEICSSLTSYRNISSIADKRSKEWEVKYNNIHNELIERNAEIDRLQNTIHSRDANIKMLTETVKGNQEFTEEIEQELYRLRQEHINCPGQHELINVQTSPIVLSLDRIHDVGTEISMIDLGVDKATDNGSVSCANNLRLRKYGELRTAAFEIKEKLIQRTEKLESALEEVARLRSVIQQDKERASITLKEVEDLREQVIRKNRKIQSLEAKVARLRSSPSKANDALLSRIRSPCHPLSAKENPRNAVCSRTTATTTGLLFQSNNSAISPDIPCCDHVVKPLSDCTNLLTLSCDDSFSNNVPSLDNEQLLSPAEPSQINHCDDLTSLISNLQSLIDELMKRSVSLNGCLKCYLSENSPNLISNNIPDDAVGSSCSNSAIYPKHSTSSWIDNDASFRLSSPSSINQPLESHSPPPHIDGACLKSHVKSLQKTQEKLREISGKMDQLCSKFMRQCDQHLTCQVNYK</sequence>
<proteinExistence type="predicted"/>
<evidence type="ECO:0000256" key="1">
    <source>
        <dbReference type="SAM" id="Coils"/>
    </source>
</evidence>
<name>A0AA85JXH8_TRIRE</name>
<protein>
    <recommendedName>
        <fullName evidence="3">DUF5741 domain-containing protein</fullName>
    </recommendedName>
</protein>
<organism evidence="4 5">
    <name type="scientific">Trichobilharzia regenti</name>
    <name type="common">Nasal bird schistosome</name>
    <dbReference type="NCBI Taxonomy" id="157069"/>
    <lineage>
        <taxon>Eukaryota</taxon>
        <taxon>Metazoa</taxon>
        <taxon>Spiralia</taxon>
        <taxon>Lophotrochozoa</taxon>
        <taxon>Platyhelminthes</taxon>
        <taxon>Trematoda</taxon>
        <taxon>Digenea</taxon>
        <taxon>Strigeidida</taxon>
        <taxon>Schistosomatoidea</taxon>
        <taxon>Schistosomatidae</taxon>
        <taxon>Trichobilharzia</taxon>
    </lineage>
</organism>
<accession>A0AA85JXH8</accession>
<keyword evidence="4" id="KW-1185">Reference proteome</keyword>
<evidence type="ECO:0000313" key="4">
    <source>
        <dbReference type="Proteomes" id="UP000050795"/>
    </source>
</evidence>
<dbReference type="PANTHER" id="PTHR45615">
    <property type="entry name" value="MYOSIN HEAVY CHAIN, NON-MUSCLE"/>
    <property type="match status" value="1"/>
</dbReference>
<reference evidence="5" key="2">
    <citation type="submission" date="2023-11" db="UniProtKB">
        <authorList>
            <consortium name="WormBaseParasite"/>
        </authorList>
    </citation>
    <scope>IDENTIFICATION</scope>
</reference>
<feature type="coiled-coil region" evidence="1">
    <location>
        <begin position="760"/>
        <end position="794"/>
    </location>
</feature>
<dbReference type="Proteomes" id="UP000050795">
    <property type="component" value="Unassembled WGS sequence"/>
</dbReference>
<dbReference type="PANTHER" id="PTHR45615:SF63">
    <property type="entry name" value="CHROMOSOME UNDETERMINED SCAFFOLD_10, WHOLE GENOME SHOTGUN SEQUENCE"/>
    <property type="match status" value="1"/>
</dbReference>
<feature type="compositionally biased region" description="Polar residues" evidence="2">
    <location>
        <begin position="259"/>
        <end position="273"/>
    </location>
</feature>
<feature type="coiled-coil region" evidence="1">
    <location>
        <begin position="1384"/>
        <end position="1449"/>
    </location>
</feature>
<feature type="domain" description="DUF5741" evidence="3">
    <location>
        <begin position="1370"/>
        <end position="1441"/>
    </location>
</feature>
<feature type="coiled-coil region" evidence="1">
    <location>
        <begin position="164"/>
        <end position="198"/>
    </location>
</feature>
<dbReference type="Pfam" id="PF19012">
    <property type="entry name" value="DUF5741"/>
    <property type="match status" value="1"/>
</dbReference>
<dbReference type="WBParaSite" id="TREG1_64130.1">
    <property type="protein sequence ID" value="TREG1_64130.1"/>
    <property type="gene ID" value="TREG1_64130"/>
</dbReference>
<evidence type="ECO:0000259" key="3">
    <source>
        <dbReference type="Pfam" id="PF19012"/>
    </source>
</evidence>
<keyword evidence="1" id="KW-0175">Coiled coil</keyword>